<evidence type="ECO:0000256" key="4">
    <source>
        <dbReference type="SAM" id="MobiDB-lite"/>
    </source>
</evidence>
<dbReference type="PANTHER" id="PTHR24173:SF82">
    <property type="entry name" value="FI19351P1"/>
    <property type="match status" value="1"/>
</dbReference>
<gene>
    <name evidence="5" type="ORF">pipiens_010488</name>
</gene>
<feature type="repeat" description="ANK" evidence="3">
    <location>
        <begin position="312"/>
        <end position="344"/>
    </location>
</feature>
<sequence>MPLTLACNFLPSRTNTNVRYHFRSDTQKSVRDSSRRVRSCTSTTCAFATFDNACAGKFGAVNDSLVLAVVLAEKAVRRTAPSKKERRTNRAQERHTLAWTNASVLRIGLSHAEDRQQQTKDHHSPTATRRQRTEGRIPPNSTKAHFKNPPPRQRLSPQIGVFVWGEFASADDRRNRRLSRSVSGDNNPRGLETVSNDLLQECKVCTEHSRLSKGLRERLEGLPRQIRKEIVKRTRDGCSALFIACRRGNVEITEYLITVCDANSEQKGLYEVSEDRSVHCVTPLWCACVSGKLSVVKSLVRLGSNINALSDTGSTPLRSACFMTHIDIVQYLVENGADIRKPNYNGGTCLINSVQSVQLCSYLISKGADVNARDIQDKTALHYAIQEHRLETAQLLLEHGADPFAKSRYGDDALQTACLKGAHQIFDYLKNRINYSSERLADAHELIGSTFIDDHNETRVAILHWRLAHHIRLRDTTYIQKRPEVAPRPAYGNCVEFSTIAELDNIAADVDAMRIQSLLIYERILGIDHKDTLFRLMFRGASYADSLRFQRCIDLWLLALQVRVQKYSILYSDTCLTAQAIVRLMLDLLDKYVDVMSNEFVEQGMPRFEDVYTVFQVLTANINEARQLLNIRPVHRKQQENFDRILKCLTHLMYLLLSTAKTDEERELVNAAVRTLVRNNIRSAITNDTLLHLSVSRLNVIKSGYFTDDSRSNSLIFPNLNVVKLLLEAGAHVNAKNESKSTPLLVASMPYNYERELVYTLLEYGAHLDQPNRSDDRPVSLLAINPVNDIPLVNYITLKCLCSTVITKFGIPYRNQIPRTLEDFVRWHEP</sequence>
<protein>
    <recommendedName>
        <fullName evidence="7">Sex-determining protein fem-1</fullName>
    </recommendedName>
</protein>
<feature type="repeat" description="ANK" evidence="3">
    <location>
        <begin position="376"/>
        <end position="408"/>
    </location>
</feature>
<feature type="repeat" description="ANK" evidence="3">
    <location>
        <begin position="279"/>
        <end position="311"/>
    </location>
</feature>
<reference evidence="5 6" key="1">
    <citation type="submission" date="2024-05" db="EMBL/GenBank/DDBJ databases">
        <title>Culex pipiens pipiens assembly and annotation.</title>
        <authorList>
            <person name="Alout H."/>
            <person name="Durand T."/>
        </authorList>
    </citation>
    <scope>NUCLEOTIDE SEQUENCE [LARGE SCALE GENOMIC DNA]</scope>
    <source>
        <strain evidence="5">HA-2024</strain>
        <tissue evidence="5">Whole body</tissue>
    </source>
</reference>
<evidence type="ECO:0000256" key="2">
    <source>
        <dbReference type="ARBA" id="ARBA00023043"/>
    </source>
</evidence>
<dbReference type="Pfam" id="PF13606">
    <property type="entry name" value="Ank_3"/>
    <property type="match status" value="1"/>
</dbReference>
<evidence type="ECO:0000313" key="6">
    <source>
        <dbReference type="Proteomes" id="UP001562425"/>
    </source>
</evidence>
<evidence type="ECO:0000256" key="3">
    <source>
        <dbReference type="PROSITE-ProRule" id="PRU00023"/>
    </source>
</evidence>
<dbReference type="FunFam" id="1.25.40.20:FF:000466">
    <property type="entry name" value="Mann-cup, isoform B"/>
    <property type="match status" value="1"/>
</dbReference>
<feature type="region of interest" description="Disordered" evidence="4">
    <location>
        <begin position="112"/>
        <end position="156"/>
    </location>
</feature>
<feature type="compositionally biased region" description="Basic and acidic residues" evidence="4">
    <location>
        <begin position="112"/>
        <end position="124"/>
    </location>
</feature>
<dbReference type="PANTHER" id="PTHR24173">
    <property type="entry name" value="ANKYRIN REPEAT CONTAINING"/>
    <property type="match status" value="1"/>
</dbReference>
<dbReference type="SUPFAM" id="SSF48403">
    <property type="entry name" value="Ankyrin repeat"/>
    <property type="match status" value="2"/>
</dbReference>
<comment type="caution">
    <text evidence="5">The sequence shown here is derived from an EMBL/GenBank/DDBJ whole genome shotgun (WGS) entry which is preliminary data.</text>
</comment>
<dbReference type="AlphaFoldDB" id="A0ABD1DA16"/>
<dbReference type="PROSITE" id="PS50297">
    <property type="entry name" value="ANK_REP_REGION"/>
    <property type="match status" value="2"/>
</dbReference>
<keyword evidence="6" id="KW-1185">Reference proteome</keyword>
<dbReference type="EMBL" id="JBEHCU010006684">
    <property type="protein sequence ID" value="KAL1396507.1"/>
    <property type="molecule type" value="Genomic_DNA"/>
</dbReference>
<keyword evidence="2 3" id="KW-0040">ANK repeat</keyword>
<dbReference type="InterPro" id="IPR002110">
    <property type="entry name" value="Ankyrin_rpt"/>
</dbReference>
<evidence type="ECO:0008006" key="7">
    <source>
        <dbReference type="Google" id="ProtNLM"/>
    </source>
</evidence>
<evidence type="ECO:0000256" key="1">
    <source>
        <dbReference type="ARBA" id="ARBA00022737"/>
    </source>
</evidence>
<dbReference type="Pfam" id="PF12796">
    <property type="entry name" value="Ank_2"/>
    <property type="match status" value="2"/>
</dbReference>
<dbReference type="Gene3D" id="1.25.40.20">
    <property type="entry name" value="Ankyrin repeat-containing domain"/>
    <property type="match status" value="3"/>
</dbReference>
<keyword evidence="1" id="KW-0677">Repeat</keyword>
<dbReference type="PRINTS" id="PR01415">
    <property type="entry name" value="ANKYRIN"/>
</dbReference>
<feature type="repeat" description="ANK" evidence="3">
    <location>
        <begin position="739"/>
        <end position="773"/>
    </location>
</feature>
<dbReference type="Proteomes" id="UP001562425">
    <property type="component" value="Unassembled WGS sequence"/>
</dbReference>
<evidence type="ECO:0000313" key="5">
    <source>
        <dbReference type="EMBL" id="KAL1396507.1"/>
    </source>
</evidence>
<dbReference type="InterPro" id="IPR036770">
    <property type="entry name" value="Ankyrin_rpt-contain_sf"/>
</dbReference>
<accession>A0ABD1DA16</accession>
<dbReference type="SMART" id="SM00248">
    <property type="entry name" value="ANK"/>
    <property type="match status" value="8"/>
</dbReference>
<name>A0ABD1DA16_CULPP</name>
<organism evidence="5 6">
    <name type="scientific">Culex pipiens pipiens</name>
    <name type="common">Northern house mosquito</name>
    <dbReference type="NCBI Taxonomy" id="38569"/>
    <lineage>
        <taxon>Eukaryota</taxon>
        <taxon>Metazoa</taxon>
        <taxon>Ecdysozoa</taxon>
        <taxon>Arthropoda</taxon>
        <taxon>Hexapoda</taxon>
        <taxon>Insecta</taxon>
        <taxon>Pterygota</taxon>
        <taxon>Neoptera</taxon>
        <taxon>Endopterygota</taxon>
        <taxon>Diptera</taxon>
        <taxon>Nematocera</taxon>
        <taxon>Culicoidea</taxon>
        <taxon>Culicidae</taxon>
        <taxon>Culicinae</taxon>
        <taxon>Culicini</taxon>
        <taxon>Culex</taxon>
        <taxon>Culex</taxon>
    </lineage>
</organism>
<dbReference type="PROSITE" id="PS50088">
    <property type="entry name" value="ANK_REPEAT"/>
    <property type="match status" value="4"/>
</dbReference>
<proteinExistence type="predicted"/>